<reference evidence="3 4" key="1">
    <citation type="journal article" date="2007" name="Nat. Biotechnol.">
        <title>Complete genome sequence of the myxobacterium Sorangium cellulosum.</title>
        <authorList>
            <person name="Schneiker S."/>
            <person name="Perlova O."/>
            <person name="Kaiser O."/>
            <person name="Gerth K."/>
            <person name="Alici A."/>
            <person name="Altmeyer M.O."/>
            <person name="Bartels D."/>
            <person name="Bekel T."/>
            <person name="Beyer S."/>
            <person name="Bode E."/>
            <person name="Bode H.B."/>
            <person name="Bolten C.J."/>
            <person name="Choudhuri J.V."/>
            <person name="Doss S."/>
            <person name="Elnakady Y.A."/>
            <person name="Frank B."/>
            <person name="Gaigalat L."/>
            <person name="Goesmann A."/>
            <person name="Groeger C."/>
            <person name="Gross F."/>
            <person name="Jelsbak L."/>
            <person name="Jelsbak L."/>
            <person name="Kalinowski J."/>
            <person name="Kegler C."/>
            <person name="Knauber T."/>
            <person name="Konietzny S."/>
            <person name="Kopp M."/>
            <person name="Krause L."/>
            <person name="Krug D."/>
            <person name="Linke B."/>
            <person name="Mahmud T."/>
            <person name="Martinez-Arias R."/>
            <person name="McHardy A.C."/>
            <person name="Merai M."/>
            <person name="Meyer F."/>
            <person name="Mormann S."/>
            <person name="Munoz-Dorado J."/>
            <person name="Perez J."/>
            <person name="Pradella S."/>
            <person name="Rachid S."/>
            <person name="Raddatz G."/>
            <person name="Rosenau F."/>
            <person name="Rueckert C."/>
            <person name="Sasse F."/>
            <person name="Scharfe M."/>
            <person name="Schuster S.C."/>
            <person name="Suen G."/>
            <person name="Treuner-Lange A."/>
            <person name="Velicer G.J."/>
            <person name="Vorholter F.-J."/>
            <person name="Weissman K.J."/>
            <person name="Welch R.D."/>
            <person name="Wenzel S.C."/>
            <person name="Whitworth D.E."/>
            <person name="Wilhelm S."/>
            <person name="Wittmann C."/>
            <person name="Bloecker H."/>
            <person name="Puehler A."/>
            <person name="Mueller R."/>
        </authorList>
    </citation>
    <scope>NUCLEOTIDE SEQUENCE [LARGE SCALE GENOMIC DNA]</scope>
    <source>
        <strain evidence="4">So ce56</strain>
    </source>
</reference>
<dbReference type="RefSeq" id="WP_012241489.1">
    <property type="nucleotide sequence ID" value="NC_010162.1"/>
</dbReference>
<organism evidence="3 4">
    <name type="scientific">Sorangium cellulosum (strain So ce56)</name>
    <name type="common">Polyangium cellulosum (strain So ce56)</name>
    <dbReference type="NCBI Taxonomy" id="448385"/>
    <lineage>
        <taxon>Bacteria</taxon>
        <taxon>Pseudomonadati</taxon>
        <taxon>Myxococcota</taxon>
        <taxon>Polyangia</taxon>
        <taxon>Polyangiales</taxon>
        <taxon>Polyangiaceae</taxon>
        <taxon>Sorangium</taxon>
    </lineage>
</organism>
<dbReference type="PANTHER" id="PTHR34580:SF3">
    <property type="entry name" value="PROTEIN PAFB"/>
    <property type="match status" value="1"/>
</dbReference>
<dbReference type="OrthoDB" id="9787242at2"/>
<dbReference type="PANTHER" id="PTHR34580">
    <property type="match status" value="1"/>
</dbReference>
<keyword evidence="4" id="KW-1185">Reference proteome</keyword>
<dbReference type="InterPro" id="IPR051534">
    <property type="entry name" value="CBASS_pafABC_assoc_protein"/>
</dbReference>
<proteinExistence type="predicted"/>
<evidence type="ECO:0000259" key="2">
    <source>
        <dbReference type="Pfam" id="PF13280"/>
    </source>
</evidence>
<dbReference type="InterPro" id="IPR036388">
    <property type="entry name" value="WH-like_DNA-bd_sf"/>
</dbReference>
<dbReference type="PROSITE" id="PS52050">
    <property type="entry name" value="WYL"/>
    <property type="match status" value="1"/>
</dbReference>
<sequence>MRRADRLFQILQILRRQRAPITAAALAEELETSKRTVYRDIADLLAQRVPIRGEAGTGYVLDRGFDMPPLMLTPDEIEVAVLGAQWVAHRGDVALQRAAKDLIAKIAAAVPERLRPFVFEPATGVPVGEDQAPDALDLAEVRASIRAGTKIALRYRDETGRESERVVWPVIVGYRDSTRLLAAWCELRQDFRHFRTDRVTGARFLDERYAEKPSALRARWRATMRARGELRERDGATSTRAR</sequence>
<dbReference type="Pfam" id="PF13280">
    <property type="entry name" value="WYL"/>
    <property type="match status" value="1"/>
</dbReference>
<dbReference type="SUPFAM" id="SSF46785">
    <property type="entry name" value="Winged helix' DNA-binding domain"/>
    <property type="match status" value="1"/>
</dbReference>
<evidence type="ECO:0000259" key="1">
    <source>
        <dbReference type="Pfam" id="PF08279"/>
    </source>
</evidence>
<dbReference type="EMBL" id="AM746676">
    <property type="protein sequence ID" value="CAN99050.1"/>
    <property type="molecule type" value="Genomic_DNA"/>
</dbReference>
<dbReference type="Pfam" id="PF08279">
    <property type="entry name" value="HTH_11"/>
    <property type="match status" value="1"/>
</dbReference>
<feature type="domain" description="Helix-turn-helix type 11" evidence="1">
    <location>
        <begin position="6"/>
        <end position="59"/>
    </location>
</feature>
<dbReference type="KEGG" id="scl:sce8878"/>
<feature type="domain" description="WYL" evidence="2">
    <location>
        <begin position="138"/>
        <end position="203"/>
    </location>
</feature>
<dbReference type="BioCyc" id="SCEL448385:SCE_RS45485-MONOMER"/>
<name>A9G5M6_SORC5</name>
<dbReference type="InterPro" id="IPR026881">
    <property type="entry name" value="WYL_dom"/>
</dbReference>
<dbReference type="eggNOG" id="COG2378">
    <property type="taxonomic scope" value="Bacteria"/>
</dbReference>
<evidence type="ECO:0000313" key="4">
    <source>
        <dbReference type="Proteomes" id="UP000002139"/>
    </source>
</evidence>
<dbReference type="InterPro" id="IPR013196">
    <property type="entry name" value="HTH_11"/>
</dbReference>
<dbReference type="InterPro" id="IPR036390">
    <property type="entry name" value="WH_DNA-bd_sf"/>
</dbReference>
<gene>
    <name evidence="3" type="ordered locus">sce8878</name>
</gene>
<dbReference type="Gene3D" id="1.10.10.10">
    <property type="entry name" value="Winged helix-like DNA-binding domain superfamily/Winged helix DNA-binding domain"/>
    <property type="match status" value="1"/>
</dbReference>
<dbReference type="Proteomes" id="UP000002139">
    <property type="component" value="Chromosome"/>
</dbReference>
<dbReference type="STRING" id="448385.sce8878"/>
<protein>
    <submittedName>
        <fullName evidence="3">Transcription regulator protein, deoR-family</fullName>
    </submittedName>
</protein>
<dbReference type="AlphaFoldDB" id="A9G5M6"/>
<evidence type="ECO:0000313" key="3">
    <source>
        <dbReference type="EMBL" id="CAN99050.1"/>
    </source>
</evidence>
<dbReference type="HOGENOM" id="CLU_041141_7_1_7"/>
<accession>A9G5M6</accession>